<proteinExistence type="predicted"/>
<gene>
    <name evidence="3" type="ORF">XD94_1757</name>
</gene>
<dbReference type="PANTHER" id="PTHR46797">
    <property type="entry name" value="HTH-TYPE TRANSCRIPTIONAL REGULATOR"/>
    <property type="match status" value="1"/>
</dbReference>
<dbReference type="EMBL" id="LGGP01000387">
    <property type="protein sequence ID" value="KUK78334.1"/>
    <property type="molecule type" value="Genomic_DNA"/>
</dbReference>
<dbReference type="PATRIC" id="fig|1184387.3.peg.171"/>
<dbReference type="InterPro" id="IPR050807">
    <property type="entry name" value="TransReg_Diox_bact_type"/>
</dbReference>
<evidence type="ECO:0000256" key="1">
    <source>
        <dbReference type="ARBA" id="ARBA00023125"/>
    </source>
</evidence>
<dbReference type="SMART" id="SM00530">
    <property type="entry name" value="HTH_XRE"/>
    <property type="match status" value="1"/>
</dbReference>
<dbReference type="InterPro" id="IPR001387">
    <property type="entry name" value="Cro/C1-type_HTH"/>
</dbReference>
<dbReference type="CDD" id="cd00093">
    <property type="entry name" value="HTH_XRE"/>
    <property type="match status" value="1"/>
</dbReference>
<dbReference type="PROSITE" id="PS50943">
    <property type="entry name" value="HTH_CROC1"/>
    <property type="match status" value="1"/>
</dbReference>
<dbReference type="SUPFAM" id="SSF47413">
    <property type="entry name" value="lambda repressor-like DNA-binding domains"/>
    <property type="match status" value="1"/>
</dbReference>
<name>A0A101HK72_9BACT</name>
<sequence>MLDGKALGSRLKEIREKNSITQSQLAEYLKVDQSYISKFESGQRQISMVSLEKLAHLFGLPVESLLEEHVDCEQTPFAMRARELASEDLESIAVINRIALNLIDMQKLAKVELEHA</sequence>
<evidence type="ECO:0000313" key="4">
    <source>
        <dbReference type="Proteomes" id="UP000054092"/>
    </source>
</evidence>
<dbReference type="InterPro" id="IPR010982">
    <property type="entry name" value="Lambda_DNA-bd_dom_sf"/>
</dbReference>
<comment type="caution">
    <text evidence="3">The sequence shown here is derived from an EMBL/GenBank/DDBJ whole genome shotgun (WGS) entry which is preliminary data.</text>
</comment>
<dbReference type="Gene3D" id="1.10.260.40">
    <property type="entry name" value="lambda repressor-like DNA-binding domains"/>
    <property type="match status" value="1"/>
</dbReference>
<organism evidence="3 4">
    <name type="scientific">Mesotoga prima</name>
    <dbReference type="NCBI Taxonomy" id="1184387"/>
    <lineage>
        <taxon>Bacteria</taxon>
        <taxon>Thermotogati</taxon>
        <taxon>Thermotogota</taxon>
        <taxon>Thermotogae</taxon>
        <taxon>Kosmotogales</taxon>
        <taxon>Kosmotogaceae</taxon>
        <taxon>Mesotoga</taxon>
    </lineage>
</organism>
<keyword evidence="1" id="KW-0238">DNA-binding</keyword>
<dbReference type="Pfam" id="PF01381">
    <property type="entry name" value="HTH_3"/>
    <property type="match status" value="1"/>
</dbReference>
<protein>
    <submittedName>
        <fullName evidence="3">Transcriptional regulator, XRE family</fullName>
    </submittedName>
</protein>
<reference evidence="4" key="1">
    <citation type="journal article" date="2015" name="MBio">
        <title>Genome-Resolved Metagenomic Analysis Reveals Roles for Candidate Phyla and Other Microbial Community Members in Biogeochemical Transformations in Oil Reservoirs.</title>
        <authorList>
            <person name="Hu P."/>
            <person name="Tom L."/>
            <person name="Singh A."/>
            <person name="Thomas B.C."/>
            <person name="Baker B.J."/>
            <person name="Piceno Y.M."/>
            <person name="Andersen G.L."/>
            <person name="Banfield J.F."/>
        </authorList>
    </citation>
    <scope>NUCLEOTIDE SEQUENCE [LARGE SCALE GENOMIC DNA]</scope>
</reference>
<dbReference type="GO" id="GO:0003677">
    <property type="term" value="F:DNA binding"/>
    <property type="evidence" value="ECO:0007669"/>
    <property type="project" value="UniProtKB-KW"/>
</dbReference>
<evidence type="ECO:0000313" key="3">
    <source>
        <dbReference type="EMBL" id="KUK78334.1"/>
    </source>
</evidence>
<feature type="domain" description="HTH cro/C1-type" evidence="2">
    <location>
        <begin position="11"/>
        <end position="65"/>
    </location>
</feature>
<dbReference type="GO" id="GO:0005829">
    <property type="term" value="C:cytosol"/>
    <property type="evidence" value="ECO:0007669"/>
    <property type="project" value="TreeGrafter"/>
</dbReference>
<dbReference type="GO" id="GO:0003700">
    <property type="term" value="F:DNA-binding transcription factor activity"/>
    <property type="evidence" value="ECO:0007669"/>
    <property type="project" value="TreeGrafter"/>
</dbReference>
<dbReference type="AlphaFoldDB" id="A0A101HK72"/>
<evidence type="ECO:0000259" key="2">
    <source>
        <dbReference type="PROSITE" id="PS50943"/>
    </source>
</evidence>
<dbReference type="Proteomes" id="UP000054092">
    <property type="component" value="Unassembled WGS sequence"/>
</dbReference>
<accession>A0A101HK72</accession>
<dbReference type="PANTHER" id="PTHR46797:SF1">
    <property type="entry name" value="METHYLPHOSPHONATE SYNTHASE"/>
    <property type="match status" value="1"/>
</dbReference>